<keyword evidence="1" id="KW-0479">Metal-binding</keyword>
<keyword evidence="7" id="KW-1185">Reference proteome</keyword>
<comment type="caution">
    <text evidence="6">The sequence shown here is derived from an EMBL/GenBank/DDBJ whole genome shotgun (WGS) entry which is preliminary data.</text>
</comment>
<dbReference type="PROSITE" id="PS50158">
    <property type="entry name" value="ZF_CCHC"/>
    <property type="match status" value="1"/>
</dbReference>
<keyword evidence="1" id="KW-0862">Zinc</keyword>
<name>A0AAE0SKZ6_9BIVA</name>
<dbReference type="Pfam" id="PF00098">
    <property type="entry name" value="zf-CCHC"/>
    <property type="match status" value="1"/>
</dbReference>
<evidence type="ECO:0000259" key="4">
    <source>
        <dbReference type="PROSITE" id="PS50102"/>
    </source>
</evidence>
<dbReference type="AlphaFoldDB" id="A0AAE0SKZ6"/>
<dbReference type="Gene3D" id="4.10.60.10">
    <property type="entry name" value="Zinc finger, CCHC-type"/>
    <property type="match status" value="1"/>
</dbReference>
<dbReference type="Proteomes" id="UP001195483">
    <property type="component" value="Unassembled WGS sequence"/>
</dbReference>
<organism evidence="6 7">
    <name type="scientific">Potamilus streckersoni</name>
    <dbReference type="NCBI Taxonomy" id="2493646"/>
    <lineage>
        <taxon>Eukaryota</taxon>
        <taxon>Metazoa</taxon>
        <taxon>Spiralia</taxon>
        <taxon>Lophotrochozoa</taxon>
        <taxon>Mollusca</taxon>
        <taxon>Bivalvia</taxon>
        <taxon>Autobranchia</taxon>
        <taxon>Heteroconchia</taxon>
        <taxon>Palaeoheterodonta</taxon>
        <taxon>Unionida</taxon>
        <taxon>Unionoidea</taxon>
        <taxon>Unionidae</taxon>
        <taxon>Ambleminae</taxon>
        <taxon>Lampsilini</taxon>
        <taxon>Potamilus</taxon>
    </lineage>
</organism>
<gene>
    <name evidence="6" type="ORF">CHS0354_011519</name>
</gene>
<dbReference type="Pfam" id="PF00076">
    <property type="entry name" value="RRM_1"/>
    <property type="match status" value="1"/>
</dbReference>
<reference evidence="6" key="3">
    <citation type="submission" date="2023-05" db="EMBL/GenBank/DDBJ databases">
        <authorList>
            <person name="Smith C.H."/>
        </authorList>
    </citation>
    <scope>NUCLEOTIDE SEQUENCE</scope>
    <source>
        <strain evidence="6">CHS0354</strain>
        <tissue evidence="6">Mantle</tissue>
    </source>
</reference>
<protein>
    <submittedName>
        <fullName evidence="6">Uncharacterized protein</fullName>
    </submittedName>
</protein>
<keyword evidence="2" id="KW-0694">RNA-binding</keyword>
<evidence type="ECO:0000256" key="1">
    <source>
        <dbReference type="PROSITE-ProRule" id="PRU00047"/>
    </source>
</evidence>
<reference evidence="6" key="1">
    <citation type="journal article" date="2021" name="Genome Biol. Evol.">
        <title>A High-Quality Reference Genome for a Parasitic Bivalve with Doubly Uniparental Inheritance (Bivalvia: Unionida).</title>
        <authorList>
            <person name="Smith C.H."/>
        </authorList>
    </citation>
    <scope>NUCLEOTIDE SEQUENCE</scope>
    <source>
        <strain evidence="6">CHS0354</strain>
    </source>
</reference>
<feature type="compositionally biased region" description="Basic residues" evidence="3">
    <location>
        <begin position="182"/>
        <end position="200"/>
    </location>
</feature>
<feature type="domain" description="RRM" evidence="4">
    <location>
        <begin position="9"/>
        <end position="83"/>
    </location>
</feature>
<sequence length="238" mass="27358">MSRRSGGEGSLFVGRLGKSTRVRDLEDVFEPYGRMTRCEIKYGAEMAYAFVDFEDRRDAEDAIKYENGRDICGSAIIVEWAKGSPRRSLPPSRSSRGYDECYRCHRSGHWARDCPDDRFYGYRRPGRSGRYRSPSPKRGRGRRSRSRSQSPERRRSTKRSRSRSRSRSQEDNRRSRSDSRSKSKRSRSHSNSHSKSRSRSKSISPSRSKSKSPGVNGEKKSNKSKSASRSHSRSVSQE</sequence>
<evidence type="ECO:0000256" key="3">
    <source>
        <dbReference type="SAM" id="MobiDB-lite"/>
    </source>
</evidence>
<dbReference type="FunFam" id="3.30.70.330:FF:001296">
    <property type="entry name" value="Alternative splicing factor"/>
    <property type="match status" value="1"/>
</dbReference>
<dbReference type="SUPFAM" id="SSF54928">
    <property type="entry name" value="RNA-binding domain, RBD"/>
    <property type="match status" value="1"/>
</dbReference>
<reference evidence="6" key="2">
    <citation type="journal article" date="2021" name="Genome Biol. Evol.">
        <title>Developing a high-quality reference genome for a parasitic bivalve with doubly uniparental inheritance (Bivalvia: Unionida).</title>
        <authorList>
            <person name="Smith C.H."/>
        </authorList>
    </citation>
    <scope>NUCLEOTIDE SEQUENCE</scope>
    <source>
        <strain evidence="6">CHS0354</strain>
        <tissue evidence="6">Mantle</tissue>
    </source>
</reference>
<evidence type="ECO:0000259" key="5">
    <source>
        <dbReference type="PROSITE" id="PS50158"/>
    </source>
</evidence>
<dbReference type="InterPro" id="IPR001878">
    <property type="entry name" value="Znf_CCHC"/>
</dbReference>
<evidence type="ECO:0000313" key="7">
    <source>
        <dbReference type="Proteomes" id="UP001195483"/>
    </source>
</evidence>
<dbReference type="GO" id="GO:0008270">
    <property type="term" value="F:zinc ion binding"/>
    <property type="evidence" value="ECO:0007669"/>
    <property type="project" value="UniProtKB-KW"/>
</dbReference>
<dbReference type="InterPro" id="IPR000504">
    <property type="entry name" value="RRM_dom"/>
</dbReference>
<feature type="domain" description="CCHC-type" evidence="5">
    <location>
        <begin position="101"/>
        <end position="116"/>
    </location>
</feature>
<evidence type="ECO:0000256" key="2">
    <source>
        <dbReference type="PROSITE-ProRule" id="PRU00176"/>
    </source>
</evidence>
<dbReference type="SMART" id="SM00360">
    <property type="entry name" value="RRM"/>
    <property type="match status" value="1"/>
</dbReference>
<feature type="compositionally biased region" description="Basic and acidic residues" evidence="3">
    <location>
        <begin position="167"/>
        <end position="181"/>
    </location>
</feature>
<dbReference type="PANTHER" id="PTHR48038:SF1">
    <property type="entry name" value="RIBONUCLEOPROTEIN RB97D"/>
    <property type="match status" value="1"/>
</dbReference>
<feature type="compositionally biased region" description="Basic residues" evidence="3">
    <location>
        <begin position="155"/>
        <end position="166"/>
    </location>
</feature>
<keyword evidence="1" id="KW-0863">Zinc-finger</keyword>
<proteinExistence type="predicted"/>
<evidence type="ECO:0000313" key="6">
    <source>
        <dbReference type="EMBL" id="KAK3593916.1"/>
    </source>
</evidence>
<dbReference type="GO" id="GO:0003723">
    <property type="term" value="F:RNA binding"/>
    <property type="evidence" value="ECO:0007669"/>
    <property type="project" value="UniProtKB-UniRule"/>
</dbReference>
<feature type="compositionally biased region" description="Basic residues" evidence="3">
    <location>
        <begin position="124"/>
        <end position="146"/>
    </location>
</feature>
<feature type="compositionally biased region" description="Basic residues" evidence="3">
    <location>
        <begin position="222"/>
        <end position="232"/>
    </location>
</feature>
<feature type="region of interest" description="Disordered" evidence="3">
    <location>
        <begin position="121"/>
        <end position="238"/>
    </location>
</feature>
<dbReference type="SMART" id="SM00343">
    <property type="entry name" value="ZnF_C2HC"/>
    <property type="match status" value="1"/>
</dbReference>
<dbReference type="PANTHER" id="PTHR48038">
    <property type="entry name" value="RIBONUCLEOPROTEIN RB97D"/>
    <property type="match status" value="1"/>
</dbReference>
<dbReference type="InterPro" id="IPR035979">
    <property type="entry name" value="RBD_domain_sf"/>
</dbReference>
<dbReference type="InterPro" id="IPR012677">
    <property type="entry name" value="Nucleotide-bd_a/b_plait_sf"/>
</dbReference>
<dbReference type="EMBL" id="JAEAOA010000708">
    <property type="protein sequence ID" value="KAK3593916.1"/>
    <property type="molecule type" value="Genomic_DNA"/>
</dbReference>
<dbReference type="Gene3D" id="3.30.70.330">
    <property type="match status" value="1"/>
</dbReference>
<accession>A0AAE0SKZ6</accession>
<dbReference type="PROSITE" id="PS50102">
    <property type="entry name" value="RRM"/>
    <property type="match status" value="1"/>
</dbReference>